<evidence type="ECO:0000313" key="2">
    <source>
        <dbReference type="EMBL" id="NSI57789.1"/>
    </source>
</evidence>
<dbReference type="EMBL" id="JAAIRY010000007">
    <property type="protein sequence ID" value="NSI64854.1"/>
    <property type="molecule type" value="Genomic_DNA"/>
</dbReference>
<dbReference type="EMBL" id="QRLN01000003">
    <property type="protein sequence ID" value="RHJ15180.1"/>
    <property type="molecule type" value="Genomic_DNA"/>
</dbReference>
<evidence type="ECO:0000313" key="11">
    <source>
        <dbReference type="Proteomes" id="UP000284472"/>
    </source>
</evidence>
<dbReference type="Gene3D" id="1.10.510.10">
    <property type="entry name" value="Transferase(Phosphotransferase) domain 1"/>
    <property type="match status" value="1"/>
</dbReference>
<dbReference type="Gene3D" id="3.30.200.20">
    <property type="entry name" value="Phosphorylase Kinase, domain 1"/>
    <property type="match status" value="1"/>
</dbReference>
<dbReference type="Proteomes" id="UP000283992">
    <property type="component" value="Unassembled WGS sequence"/>
</dbReference>
<gene>
    <name evidence="8" type="ORF">DW142_02905</name>
    <name evidence="7" type="ORF">DW270_01110</name>
    <name evidence="6" type="ORF">DW812_00460</name>
    <name evidence="5" type="ORF">DWX36_07275</name>
    <name evidence="4" type="ORF">DWY88_09575</name>
    <name evidence="1" type="ORF">G4958_03705</name>
    <name evidence="3" type="ORF">G4981_06145</name>
    <name evidence="2" type="ORF">G4993_05155</name>
</gene>
<dbReference type="SUPFAM" id="SSF56112">
    <property type="entry name" value="Protein kinase-like (PK-like)"/>
    <property type="match status" value="1"/>
</dbReference>
<evidence type="ECO:0000313" key="3">
    <source>
        <dbReference type="EMBL" id="NSI64854.1"/>
    </source>
</evidence>
<reference evidence="1" key="2">
    <citation type="journal article" date="2020" name="Cell Host Microbe">
        <title>Functional and Genomic Variation between Human-Derived Isolates of Lachnospiraceae Reveals Inter- and Intra-Species Diversity.</title>
        <authorList>
            <person name="Sorbara M.T."/>
            <person name="Littmann E.R."/>
            <person name="Fontana E."/>
            <person name="Moody T.U."/>
            <person name="Kohout C.E."/>
            <person name="Gjonbalaj M."/>
            <person name="Eaton V."/>
            <person name="Seok R."/>
            <person name="Leiner I.M."/>
            <person name="Pamer E.G."/>
        </authorList>
    </citation>
    <scope>NUCLEOTIDE SEQUENCE</scope>
    <source>
        <strain evidence="3">MSK.11.9</strain>
        <strain evidence="2">MSK.15.32</strain>
        <strain evidence="1">MSK.22.53</strain>
    </source>
</reference>
<evidence type="ECO:0000313" key="8">
    <source>
        <dbReference type="EMBL" id="RHJ15180.1"/>
    </source>
</evidence>
<sequence>MMQAQKSACIFYGNRVRYNYFLYSLIHMTAGSFLSSDTDSVESIFHRTVVKKRARMQRGEGVKDEKGYDVVRFIEHGGKCRPAMDYVRGQTLIGRLQTEKKIPKKLLFQWFRMLCTQLDCYHRSKGMQCYRYLSPYSVIVTREEKLLLLDLSVPGNGFVMKKMQIPAVRAHFVMPAGKKRSGMAVGIDLYGLGKLFQFMLAYTSVVPPLTWKEEFMMSLVIQKCTGENGKKTYREFDQILRELPRGDRRKSCFRKIKKAL</sequence>
<dbReference type="EMBL" id="QSIR01000001">
    <property type="protein sequence ID" value="RHD09260.1"/>
    <property type="molecule type" value="Genomic_DNA"/>
</dbReference>
<comment type="caution">
    <text evidence="7">The sequence shown here is derived from an EMBL/GenBank/DDBJ whole genome shotgun (WGS) entry which is preliminary data.</text>
</comment>
<evidence type="ECO:0008006" key="14">
    <source>
        <dbReference type="Google" id="ProtNLM"/>
    </source>
</evidence>
<evidence type="ECO:0000313" key="12">
    <source>
        <dbReference type="Proteomes" id="UP000285697"/>
    </source>
</evidence>
<dbReference type="Proteomes" id="UP000283834">
    <property type="component" value="Unassembled WGS sequence"/>
</dbReference>
<evidence type="ECO:0000313" key="10">
    <source>
        <dbReference type="Proteomes" id="UP000283992"/>
    </source>
</evidence>
<dbReference type="Proteomes" id="UP001296580">
    <property type="component" value="Unassembled WGS sequence"/>
</dbReference>
<evidence type="ECO:0000313" key="13">
    <source>
        <dbReference type="Proteomes" id="UP000286137"/>
    </source>
</evidence>
<dbReference type="EMBL" id="JAAIRV010000006">
    <property type="protein sequence ID" value="NSI57789.1"/>
    <property type="molecule type" value="Genomic_DNA"/>
</dbReference>
<evidence type="ECO:0000313" key="4">
    <source>
        <dbReference type="EMBL" id="RGQ66781.1"/>
    </source>
</evidence>
<dbReference type="AlphaFoldDB" id="A0A2N5P2X7"/>
<evidence type="ECO:0000313" key="6">
    <source>
        <dbReference type="EMBL" id="RHD09260.1"/>
    </source>
</evidence>
<reference evidence="1" key="3">
    <citation type="submission" date="2020-02" db="EMBL/GenBank/DDBJ databases">
        <authorList>
            <person name="Littmann E."/>
            <person name="Sorbara M."/>
        </authorList>
    </citation>
    <scope>NUCLEOTIDE SEQUENCE</scope>
    <source>
        <strain evidence="3">MSK.11.9</strain>
        <strain evidence="2">MSK.15.32</strain>
        <strain evidence="1">MSK.22.53</strain>
    </source>
</reference>
<dbReference type="EMBL" id="QRTJ01000017">
    <property type="protein sequence ID" value="RGQ66781.1"/>
    <property type="molecule type" value="Genomic_DNA"/>
</dbReference>
<dbReference type="STRING" id="33038.GCA_900067245_02677"/>
<dbReference type="Proteomes" id="UP000285697">
    <property type="component" value="Unassembled WGS sequence"/>
</dbReference>
<evidence type="ECO:0000313" key="9">
    <source>
        <dbReference type="Proteomes" id="UP000283834"/>
    </source>
</evidence>
<dbReference type="EMBL" id="JAAIRM010000004">
    <property type="protein sequence ID" value="NSI18480.1"/>
    <property type="molecule type" value="Genomic_DNA"/>
</dbReference>
<accession>A0A2N5P2X7</accession>
<protein>
    <recommendedName>
        <fullName evidence="14">Protein kinase domain-containing protein</fullName>
    </recommendedName>
</protein>
<dbReference type="InterPro" id="IPR011009">
    <property type="entry name" value="Kinase-like_dom_sf"/>
</dbReference>
<evidence type="ECO:0000313" key="5">
    <source>
        <dbReference type="EMBL" id="RGT39659.1"/>
    </source>
</evidence>
<dbReference type="Proteomes" id="UP000286137">
    <property type="component" value="Unassembled WGS sequence"/>
</dbReference>
<dbReference type="EMBL" id="QRWQ01000005">
    <property type="protein sequence ID" value="RGT39659.1"/>
    <property type="molecule type" value="Genomic_DNA"/>
</dbReference>
<name>A0A2N5P2X7_MEDGN</name>
<dbReference type="Proteomes" id="UP001296643">
    <property type="component" value="Unassembled WGS sequence"/>
</dbReference>
<organism evidence="7 12">
    <name type="scientific">Mediterraneibacter gnavus</name>
    <name type="common">Ruminococcus gnavus</name>
    <dbReference type="NCBI Taxonomy" id="33038"/>
    <lineage>
        <taxon>Bacteria</taxon>
        <taxon>Bacillati</taxon>
        <taxon>Bacillota</taxon>
        <taxon>Clostridia</taxon>
        <taxon>Lachnospirales</taxon>
        <taxon>Lachnospiraceae</taxon>
        <taxon>Mediterraneibacter</taxon>
    </lineage>
</organism>
<dbReference type="Proteomes" id="UP001296581">
    <property type="component" value="Unassembled WGS sequence"/>
</dbReference>
<dbReference type="EMBL" id="QRIA01000001">
    <property type="protein sequence ID" value="RHG22509.1"/>
    <property type="molecule type" value="Genomic_DNA"/>
</dbReference>
<evidence type="ECO:0000313" key="1">
    <source>
        <dbReference type="EMBL" id="NSI18480.1"/>
    </source>
</evidence>
<proteinExistence type="predicted"/>
<dbReference type="Proteomes" id="UP000284472">
    <property type="component" value="Unassembled WGS sequence"/>
</dbReference>
<reference evidence="9 10" key="1">
    <citation type="submission" date="2018-08" db="EMBL/GenBank/DDBJ databases">
        <title>A genome reference for cultivated species of the human gut microbiota.</title>
        <authorList>
            <person name="Zou Y."/>
            <person name="Xue W."/>
            <person name="Luo G."/>
        </authorList>
    </citation>
    <scope>NUCLEOTIDE SEQUENCE [LARGE SCALE GENOMIC DNA]</scope>
    <source>
        <strain evidence="5 9">AF19-16AC</strain>
        <strain evidence="4 13">AF27-4BH</strain>
        <strain evidence="8 10">AM12-54</strain>
        <strain evidence="7 12">AM22-7AC</strain>
        <strain evidence="6 11">AM32-6</strain>
    </source>
</reference>
<evidence type="ECO:0000313" key="7">
    <source>
        <dbReference type="EMBL" id="RHG22509.1"/>
    </source>
</evidence>